<dbReference type="Pfam" id="PF25200">
    <property type="entry name" value="DUF7833"/>
    <property type="match status" value="1"/>
</dbReference>
<feature type="region of interest" description="Disordered" evidence="1">
    <location>
        <begin position="84"/>
        <end position="104"/>
    </location>
</feature>
<proteinExistence type="predicted"/>
<sequence>MAEEKRSFILYSDLITVVSKLVDKDRISNSNHAGELFLHILKYVNDQDPTPVDFIIEMAFEPIKQQLKRDLKKYEVIREKRAKAGRASAEKREQKLTSQTHVESVEHTSALSTVNVNDSVNVNGNVNDNDIHTIVCDNSDEKSLTPTQEKKPINPALIGFGKKPIEELKKSCAGHSTWLDNIGMKNSLSPPQVQQWFDAFCIHLVASGKEQETEQEFKRYCASWIASEVRQGRKPINQKPPGQKTKVNATDAFSKSIIKKYGTTEI</sequence>
<evidence type="ECO:0000313" key="5">
    <source>
        <dbReference type="Proteomes" id="UP001597393"/>
    </source>
</evidence>
<dbReference type="EMBL" id="JBHUMA010000006">
    <property type="protein sequence ID" value="MFD2599875.1"/>
    <property type="molecule type" value="Genomic_DNA"/>
</dbReference>
<comment type="caution">
    <text evidence="4">The sequence shown here is derived from an EMBL/GenBank/DDBJ whole genome shotgun (WGS) entry which is preliminary data.</text>
</comment>
<evidence type="ECO:0000259" key="3">
    <source>
        <dbReference type="Pfam" id="PF25200"/>
    </source>
</evidence>
<evidence type="ECO:0000313" key="4">
    <source>
        <dbReference type="EMBL" id="MFD2599875.1"/>
    </source>
</evidence>
<name>A0ABW5NLW5_9SPHI</name>
<evidence type="ECO:0000256" key="1">
    <source>
        <dbReference type="SAM" id="MobiDB-lite"/>
    </source>
</evidence>
<feature type="domain" description="DUF7833" evidence="3">
    <location>
        <begin position="172"/>
        <end position="226"/>
    </location>
</feature>
<dbReference type="InterPro" id="IPR046258">
    <property type="entry name" value="DUF6291"/>
</dbReference>
<dbReference type="Pfam" id="PF19808">
    <property type="entry name" value="DUF6291"/>
    <property type="match status" value="1"/>
</dbReference>
<evidence type="ECO:0000259" key="2">
    <source>
        <dbReference type="Pfam" id="PF19808"/>
    </source>
</evidence>
<protein>
    <submittedName>
        <fullName evidence="4">DUF6291 domain-containing protein</fullName>
    </submittedName>
</protein>
<dbReference type="InterPro" id="IPR057155">
    <property type="entry name" value="DUF7833"/>
</dbReference>
<keyword evidence="5" id="KW-1185">Reference proteome</keyword>
<organism evidence="4 5">
    <name type="scientific">Sphingobacterium corticis</name>
    <dbReference type="NCBI Taxonomy" id="1812823"/>
    <lineage>
        <taxon>Bacteria</taxon>
        <taxon>Pseudomonadati</taxon>
        <taxon>Bacteroidota</taxon>
        <taxon>Sphingobacteriia</taxon>
        <taxon>Sphingobacteriales</taxon>
        <taxon>Sphingobacteriaceae</taxon>
        <taxon>Sphingobacterium</taxon>
    </lineage>
</organism>
<dbReference type="RefSeq" id="WP_380869999.1">
    <property type="nucleotide sequence ID" value="NZ_JBHUMA010000006.1"/>
</dbReference>
<dbReference type="Proteomes" id="UP001597393">
    <property type="component" value="Unassembled WGS sequence"/>
</dbReference>
<gene>
    <name evidence="4" type="ORF">ACFSQ3_13035</name>
</gene>
<accession>A0ABW5NLW5</accession>
<reference evidence="5" key="1">
    <citation type="journal article" date="2019" name="Int. J. Syst. Evol. Microbiol.">
        <title>The Global Catalogue of Microorganisms (GCM) 10K type strain sequencing project: providing services to taxonomists for standard genome sequencing and annotation.</title>
        <authorList>
            <consortium name="The Broad Institute Genomics Platform"/>
            <consortium name="The Broad Institute Genome Sequencing Center for Infectious Disease"/>
            <person name="Wu L."/>
            <person name="Ma J."/>
        </authorList>
    </citation>
    <scope>NUCLEOTIDE SEQUENCE [LARGE SCALE GENOMIC DNA]</scope>
    <source>
        <strain evidence="5">KCTC 42248</strain>
    </source>
</reference>
<feature type="domain" description="DUF6291" evidence="2">
    <location>
        <begin position="7"/>
        <end position="91"/>
    </location>
</feature>